<evidence type="ECO:0000256" key="1">
    <source>
        <dbReference type="SAM" id="SignalP"/>
    </source>
</evidence>
<dbReference type="Pfam" id="PF07486">
    <property type="entry name" value="Hydrolase_2"/>
    <property type="match status" value="1"/>
</dbReference>
<accession>A0A6M6E8N1</accession>
<dbReference type="Gene3D" id="1.10.10.2520">
    <property type="entry name" value="Cell wall hydrolase SleB, domain 1"/>
    <property type="match status" value="1"/>
</dbReference>
<reference evidence="3 4" key="1">
    <citation type="submission" date="2019-10" db="EMBL/GenBank/DDBJ databases">
        <title>Complete genome sequences for adaption low water activity.</title>
        <authorList>
            <person name="Zhao L."/>
            <person name="Zhong J."/>
        </authorList>
    </citation>
    <scope>NUCLEOTIDE SEQUENCE [LARGE SCALE GENOMIC DNA]</scope>
    <source>
        <strain evidence="3 4">FDU301</strain>
        <plasmid evidence="4">pfdu301a</plasmid>
    </source>
</reference>
<dbReference type="AlphaFoldDB" id="A0A6M6E8N1"/>
<gene>
    <name evidence="3" type="ORF">FDZ14_27985</name>
</gene>
<dbReference type="RefSeq" id="WP_171777927.1">
    <property type="nucleotide sequence ID" value="NZ_CP045273.1"/>
</dbReference>
<evidence type="ECO:0000313" key="4">
    <source>
        <dbReference type="Proteomes" id="UP000501076"/>
    </source>
</evidence>
<geneLocation type="plasmid" evidence="4">
    <name>pfdu301a</name>
</geneLocation>
<evidence type="ECO:0000259" key="2">
    <source>
        <dbReference type="Pfam" id="PF07486"/>
    </source>
</evidence>
<protein>
    <submittedName>
        <fullName evidence="3">N-acetylmuramoyl-L-alanine amidase</fullName>
    </submittedName>
</protein>
<feature type="signal peptide" evidence="1">
    <location>
        <begin position="1"/>
        <end position="22"/>
    </location>
</feature>
<name>A0A6M6E8N1_PRIMG</name>
<keyword evidence="3" id="KW-0614">Plasmid</keyword>
<dbReference type="Gene3D" id="6.20.240.60">
    <property type="match status" value="1"/>
</dbReference>
<dbReference type="Proteomes" id="UP000501076">
    <property type="component" value="Plasmid pFDU301A"/>
</dbReference>
<keyword evidence="1" id="KW-0732">Signal</keyword>
<dbReference type="InterPro" id="IPR042047">
    <property type="entry name" value="SleB_dom1"/>
</dbReference>
<organism evidence="3 4">
    <name type="scientific">Priestia megaterium</name>
    <name type="common">Bacillus megaterium</name>
    <dbReference type="NCBI Taxonomy" id="1404"/>
    <lineage>
        <taxon>Bacteria</taxon>
        <taxon>Bacillati</taxon>
        <taxon>Bacillota</taxon>
        <taxon>Bacilli</taxon>
        <taxon>Bacillales</taxon>
        <taxon>Bacillaceae</taxon>
        <taxon>Priestia</taxon>
    </lineage>
</organism>
<sequence>MKKLIALSTMVVSLLITSPAFAATFKSGTTMSTNAIGSNTQVQTTSDANHRKKYTFITPEGEDLIARLVRAEATGQPFQGKVEVAVVVLNRMDSSLFPNTIWGVLYQPNQFAPVRNGQIKLPADAESIRAVNEALFIDRANGTHSLFFYNPKKSASTFFASRQTTVAIGDHVFKR</sequence>
<dbReference type="EMBL" id="CP045273">
    <property type="protein sequence ID" value="QJX79945.1"/>
    <property type="molecule type" value="Genomic_DNA"/>
</dbReference>
<dbReference type="InterPro" id="IPR011105">
    <property type="entry name" value="Cell_wall_hydrolase_SleB"/>
</dbReference>
<evidence type="ECO:0000313" key="3">
    <source>
        <dbReference type="EMBL" id="QJX79945.1"/>
    </source>
</evidence>
<feature type="domain" description="Cell wall hydrolase SleB" evidence="2">
    <location>
        <begin position="75"/>
        <end position="173"/>
    </location>
</feature>
<dbReference type="GO" id="GO:0016787">
    <property type="term" value="F:hydrolase activity"/>
    <property type="evidence" value="ECO:0007669"/>
    <property type="project" value="InterPro"/>
</dbReference>
<feature type="chain" id="PRO_5026722994" evidence="1">
    <location>
        <begin position="23"/>
        <end position="175"/>
    </location>
</feature>
<proteinExistence type="predicted"/>